<accession>A0A8R7UVS5</accession>
<protein>
    <submittedName>
        <fullName evidence="2">Uncharacterized protein</fullName>
    </submittedName>
</protein>
<dbReference type="AlphaFoldDB" id="A0A8R7UVS5"/>
<keyword evidence="1" id="KW-1133">Transmembrane helix</keyword>
<evidence type="ECO:0000313" key="3">
    <source>
        <dbReference type="Proteomes" id="UP000015106"/>
    </source>
</evidence>
<name>A0A8R7UVS5_TRIUA</name>
<reference evidence="3" key="1">
    <citation type="journal article" date="2013" name="Nature">
        <title>Draft genome of the wheat A-genome progenitor Triticum urartu.</title>
        <authorList>
            <person name="Ling H.Q."/>
            <person name="Zhao S."/>
            <person name="Liu D."/>
            <person name="Wang J."/>
            <person name="Sun H."/>
            <person name="Zhang C."/>
            <person name="Fan H."/>
            <person name="Li D."/>
            <person name="Dong L."/>
            <person name="Tao Y."/>
            <person name="Gao C."/>
            <person name="Wu H."/>
            <person name="Li Y."/>
            <person name="Cui Y."/>
            <person name="Guo X."/>
            <person name="Zheng S."/>
            <person name="Wang B."/>
            <person name="Yu K."/>
            <person name="Liang Q."/>
            <person name="Yang W."/>
            <person name="Lou X."/>
            <person name="Chen J."/>
            <person name="Feng M."/>
            <person name="Jian J."/>
            <person name="Zhang X."/>
            <person name="Luo G."/>
            <person name="Jiang Y."/>
            <person name="Liu J."/>
            <person name="Wang Z."/>
            <person name="Sha Y."/>
            <person name="Zhang B."/>
            <person name="Wu H."/>
            <person name="Tang D."/>
            <person name="Shen Q."/>
            <person name="Xue P."/>
            <person name="Zou S."/>
            <person name="Wang X."/>
            <person name="Liu X."/>
            <person name="Wang F."/>
            <person name="Yang Y."/>
            <person name="An X."/>
            <person name="Dong Z."/>
            <person name="Zhang K."/>
            <person name="Zhang X."/>
            <person name="Luo M.C."/>
            <person name="Dvorak J."/>
            <person name="Tong Y."/>
            <person name="Wang J."/>
            <person name="Yang H."/>
            <person name="Li Z."/>
            <person name="Wang D."/>
            <person name="Zhang A."/>
            <person name="Wang J."/>
        </authorList>
    </citation>
    <scope>NUCLEOTIDE SEQUENCE</scope>
    <source>
        <strain evidence="3">cv. G1812</strain>
    </source>
</reference>
<reference evidence="2" key="3">
    <citation type="submission" date="2022-06" db="UniProtKB">
        <authorList>
            <consortium name="EnsemblPlants"/>
        </authorList>
    </citation>
    <scope>IDENTIFICATION</scope>
</reference>
<reference evidence="2" key="2">
    <citation type="submission" date="2018-03" db="EMBL/GenBank/DDBJ databases">
        <title>The Triticum urartu genome reveals the dynamic nature of wheat genome evolution.</title>
        <authorList>
            <person name="Ling H."/>
            <person name="Ma B."/>
            <person name="Shi X."/>
            <person name="Liu H."/>
            <person name="Dong L."/>
            <person name="Sun H."/>
            <person name="Cao Y."/>
            <person name="Gao Q."/>
            <person name="Zheng S."/>
            <person name="Li Y."/>
            <person name="Yu Y."/>
            <person name="Du H."/>
            <person name="Qi M."/>
            <person name="Li Y."/>
            <person name="Yu H."/>
            <person name="Cui Y."/>
            <person name="Wang N."/>
            <person name="Chen C."/>
            <person name="Wu H."/>
            <person name="Zhao Y."/>
            <person name="Zhang J."/>
            <person name="Li Y."/>
            <person name="Zhou W."/>
            <person name="Zhang B."/>
            <person name="Hu W."/>
            <person name="Eijk M."/>
            <person name="Tang J."/>
            <person name="Witsenboer H."/>
            <person name="Zhao S."/>
            <person name="Li Z."/>
            <person name="Zhang A."/>
            <person name="Wang D."/>
            <person name="Liang C."/>
        </authorList>
    </citation>
    <scope>NUCLEOTIDE SEQUENCE [LARGE SCALE GENOMIC DNA]</scope>
    <source>
        <strain evidence="2">cv. G1812</strain>
    </source>
</reference>
<dbReference type="Proteomes" id="UP000015106">
    <property type="component" value="Chromosome 6"/>
</dbReference>
<sequence length="94" mass="10898">MITAEAWYCPKLVKCLTCGVPYGRNGTLTLFRNMNRVLQLMPGFFIFFEWKCCDKNPCAGLYGFLKCIYIYLLCLFLLLFVFISTLLPLPFCIT</sequence>
<proteinExistence type="predicted"/>
<evidence type="ECO:0000313" key="2">
    <source>
        <dbReference type="EnsemblPlants" id="TuG1812G0600002686.01.T02.cds327582"/>
    </source>
</evidence>
<keyword evidence="1" id="KW-0812">Transmembrane</keyword>
<feature type="transmembrane region" description="Helical" evidence="1">
    <location>
        <begin position="68"/>
        <end position="93"/>
    </location>
</feature>
<organism evidence="2 3">
    <name type="scientific">Triticum urartu</name>
    <name type="common">Red wild einkorn</name>
    <name type="synonym">Crithodium urartu</name>
    <dbReference type="NCBI Taxonomy" id="4572"/>
    <lineage>
        <taxon>Eukaryota</taxon>
        <taxon>Viridiplantae</taxon>
        <taxon>Streptophyta</taxon>
        <taxon>Embryophyta</taxon>
        <taxon>Tracheophyta</taxon>
        <taxon>Spermatophyta</taxon>
        <taxon>Magnoliopsida</taxon>
        <taxon>Liliopsida</taxon>
        <taxon>Poales</taxon>
        <taxon>Poaceae</taxon>
        <taxon>BOP clade</taxon>
        <taxon>Pooideae</taxon>
        <taxon>Triticodae</taxon>
        <taxon>Triticeae</taxon>
        <taxon>Triticinae</taxon>
        <taxon>Triticum</taxon>
    </lineage>
</organism>
<dbReference type="Gramene" id="TuG1812G0600002686.01.T02">
    <property type="protein sequence ID" value="TuG1812G0600002686.01.T02.cds327582"/>
    <property type="gene ID" value="TuG1812G0600002686.01"/>
</dbReference>
<keyword evidence="1" id="KW-0472">Membrane</keyword>
<dbReference type="EnsemblPlants" id="TuG1812G0600002686.01.T02">
    <property type="protein sequence ID" value="TuG1812G0600002686.01.T02.cds327582"/>
    <property type="gene ID" value="TuG1812G0600002686.01"/>
</dbReference>
<keyword evidence="3" id="KW-1185">Reference proteome</keyword>
<evidence type="ECO:0000256" key="1">
    <source>
        <dbReference type="SAM" id="Phobius"/>
    </source>
</evidence>